<proteinExistence type="predicted"/>
<evidence type="ECO:0000313" key="1">
    <source>
        <dbReference type="EMBL" id="KZT27739.1"/>
    </source>
</evidence>
<dbReference type="Proteomes" id="UP000076761">
    <property type="component" value="Unassembled WGS sequence"/>
</dbReference>
<gene>
    <name evidence="1" type="ORF">NEOLEDRAFT_55900</name>
</gene>
<dbReference type="InParanoid" id="A0A165U726"/>
<sequence>MRIAACGLTSRRWSAEPTTYLVHALLDATDSCTARTRHRSRVHHEPPEDEILSIATMPVSFERMAS</sequence>
<protein>
    <submittedName>
        <fullName evidence="1">Uncharacterized protein</fullName>
    </submittedName>
</protein>
<dbReference type="EMBL" id="KV425560">
    <property type="protein sequence ID" value="KZT27739.1"/>
    <property type="molecule type" value="Genomic_DNA"/>
</dbReference>
<name>A0A165U726_9AGAM</name>
<reference evidence="1 2" key="1">
    <citation type="journal article" date="2016" name="Mol. Biol. Evol.">
        <title>Comparative Genomics of Early-Diverging Mushroom-Forming Fungi Provides Insights into the Origins of Lignocellulose Decay Capabilities.</title>
        <authorList>
            <person name="Nagy L.G."/>
            <person name="Riley R."/>
            <person name="Tritt A."/>
            <person name="Adam C."/>
            <person name="Daum C."/>
            <person name="Floudas D."/>
            <person name="Sun H."/>
            <person name="Yadav J.S."/>
            <person name="Pangilinan J."/>
            <person name="Larsson K.H."/>
            <person name="Matsuura K."/>
            <person name="Barry K."/>
            <person name="Labutti K."/>
            <person name="Kuo R."/>
            <person name="Ohm R.A."/>
            <person name="Bhattacharya S.S."/>
            <person name="Shirouzu T."/>
            <person name="Yoshinaga Y."/>
            <person name="Martin F.M."/>
            <person name="Grigoriev I.V."/>
            <person name="Hibbett D.S."/>
        </authorList>
    </citation>
    <scope>NUCLEOTIDE SEQUENCE [LARGE SCALE GENOMIC DNA]</scope>
    <source>
        <strain evidence="1 2">HHB14362 ss-1</strain>
    </source>
</reference>
<keyword evidence="2" id="KW-1185">Reference proteome</keyword>
<evidence type="ECO:0000313" key="2">
    <source>
        <dbReference type="Proteomes" id="UP000076761"/>
    </source>
</evidence>
<organism evidence="1 2">
    <name type="scientific">Neolentinus lepideus HHB14362 ss-1</name>
    <dbReference type="NCBI Taxonomy" id="1314782"/>
    <lineage>
        <taxon>Eukaryota</taxon>
        <taxon>Fungi</taxon>
        <taxon>Dikarya</taxon>
        <taxon>Basidiomycota</taxon>
        <taxon>Agaricomycotina</taxon>
        <taxon>Agaricomycetes</taxon>
        <taxon>Gloeophyllales</taxon>
        <taxon>Gloeophyllaceae</taxon>
        <taxon>Neolentinus</taxon>
    </lineage>
</organism>
<accession>A0A165U726</accession>
<dbReference type="AlphaFoldDB" id="A0A165U726"/>